<evidence type="ECO:0000313" key="3">
    <source>
        <dbReference type="Proteomes" id="UP000824998"/>
    </source>
</evidence>
<feature type="region of interest" description="Disordered" evidence="1">
    <location>
        <begin position="90"/>
        <end position="118"/>
    </location>
</feature>
<sequence>MLTQQRYVDPFPTRHDPPAVNDLFSEEFRFTGNRLGCIVSGDFTADYQTREQERDLMFSSNQGPNANFNREAHHRLAGLENQNAASQGTYGLGSATVLPLQPTQSGRTPSPMHQPNASQDGLQILNQRHLGPAQASRNDPQVHYFTQQSSPQAGNAGSQWKGVPGLTASQLQATQEAIRRQVCDQDAALRASQQQRQHGLGQNEPRASGQGASPRRQPGQANGFVQGDAQQALQADPSDIGADLFPKLGSIDSTDEGLYNDGGSQANMHPTPHPPLSQGTKRKAPEDFLCDFDQLPSKHSKTENDLQGDSFSWACEEYPEIGQVGEFDWLDYVTFDEEFGPSGKLAMGDGLGESNANATEIEGATKSGNKIPSTDTFTPLATPHAHGSASSPGWEPPLANSNGPSASALPNLAVDELPETDPAQESTPPRVVPLEYQNTKFERALEGNDWIPADYNISWHREALREFEEEQPRQTSAQRESKVLGDPIRQAIQRRVMHGVSASNDRYISVSESRGGFTQPAFNQTHGGSFGSATWTQAWMKNCPSNDKVEAHDAESRAFHLKAQADDTDPIGHALTKPTNFPIEYDEEDQQMLEDLIRRSQV</sequence>
<feature type="compositionally biased region" description="Polar residues" evidence="1">
    <location>
        <begin position="366"/>
        <end position="379"/>
    </location>
</feature>
<accession>A0A9P7YQH1</accession>
<keyword evidence="3" id="KW-1185">Reference proteome</keyword>
<dbReference type="EMBL" id="MU251376">
    <property type="protein sequence ID" value="KAG9238073.1"/>
    <property type="molecule type" value="Genomic_DNA"/>
</dbReference>
<feature type="compositionally biased region" description="Polar residues" evidence="1">
    <location>
        <begin position="101"/>
        <end position="118"/>
    </location>
</feature>
<evidence type="ECO:0000256" key="1">
    <source>
        <dbReference type="SAM" id="MobiDB-lite"/>
    </source>
</evidence>
<organism evidence="2 3">
    <name type="scientific">Amylocarpus encephaloides</name>
    <dbReference type="NCBI Taxonomy" id="45428"/>
    <lineage>
        <taxon>Eukaryota</taxon>
        <taxon>Fungi</taxon>
        <taxon>Dikarya</taxon>
        <taxon>Ascomycota</taxon>
        <taxon>Pezizomycotina</taxon>
        <taxon>Leotiomycetes</taxon>
        <taxon>Helotiales</taxon>
        <taxon>Helotiales incertae sedis</taxon>
        <taxon>Amylocarpus</taxon>
    </lineage>
</organism>
<gene>
    <name evidence="2" type="ORF">BJ875DRAFT_452221</name>
</gene>
<reference evidence="2" key="1">
    <citation type="journal article" date="2021" name="IMA Fungus">
        <title>Genomic characterization of three marine fungi, including Emericellopsis atlantica sp. nov. with signatures of a generalist lifestyle and marine biomass degradation.</title>
        <authorList>
            <person name="Hagestad O.C."/>
            <person name="Hou L."/>
            <person name="Andersen J.H."/>
            <person name="Hansen E.H."/>
            <person name="Altermark B."/>
            <person name="Li C."/>
            <person name="Kuhnert E."/>
            <person name="Cox R.J."/>
            <person name="Crous P.W."/>
            <person name="Spatafora J.W."/>
            <person name="Lail K."/>
            <person name="Amirebrahimi M."/>
            <person name="Lipzen A."/>
            <person name="Pangilinan J."/>
            <person name="Andreopoulos W."/>
            <person name="Hayes R.D."/>
            <person name="Ng V."/>
            <person name="Grigoriev I.V."/>
            <person name="Jackson S.A."/>
            <person name="Sutton T.D.S."/>
            <person name="Dobson A.D.W."/>
            <person name="Rama T."/>
        </authorList>
    </citation>
    <scope>NUCLEOTIDE SEQUENCE</scope>
    <source>
        <strain evidence="2">TRa018bII</strain>
    </source>
</reference>
<feature type="region of interest" description="Disordered" evidence="1">
    <location>
        <begin position="239"/>
        <end position="282"/>
    </location>
</feature>
<feature type="region of interest" description="Disordered" evidence="1">
    <location>
        <begin position="188"/>
        <end position="223"/>
    </location>
</feature>
<protein>
    <submittedName>
        <fullName evidence="2">Uncharacterized protein</fullName>
    </submittedName>
</protein>
<comment type="caution">
    <text evidence="2">The sequence shown here is derived from an EMBL/GenBank/DDBJ whole genome shotgun (WGS) entry which is preliminary data.</text>
</comment>
<name>A0A9P7YQH1_9HELO</name>
<dbReference type="Proteomes" id="UP000824998">
    <property type="component" value="Unassembled WGS sequence"/>
</dbReference>
<evidence type="ECO:0000313" key="2">
    <source>
        <dbReference type="EMBL" id="KAG9238073.1"/>
    </source>
</evidence>
<proteinExistence type="predicted"/>
<feature type="region of interest" description="Disordered" evidence="1">
    <location>
        <begin position="363"/>
        <end position="409"/>
    </location>
</feature>
<dbReference type="AlphaFoldDB" id="A0A9P7YQH1"/>